<evidence type="ECO:0000259" key="5">
    <source>
        <dbReference type="PROSITE" id="PS50931"/>
    </source>
</evidence>
<protein>
    <recommendedName>
        <fullName evidence="5">HTH lysR-type domain-containing protein</fullName>
    </recommendedName>
</protein>
<evidence type="ECO:0000256" key="2">
    <source>
        <dbReference type="ARBA" id="ARBA00023015"/>
    </source>
</evidence>
<comment type="similarity">
    <text evidence="1">Belongs to the LysR transcriptional regulatory family.</text>
</comment>
<evidence type="ECO:0000313" key="7">
    <source>
        <dbReference type="Proteomes" id="UP000018733"/>
    </source>
</evidence>
<evidence type="ECO:0000313" key="6">
    <source>
        <dbReference type="EMBL" id="ETF01445.1"/>
    </source>
</evidence>
<dbReference type="SUPFAM" id="SSF46785">
    <property type="entry name" value="Winged helix' DNA-binding domain"/>
    <property type="match status" value="1"/>
</dbReference>
<evidence type="ECO:0000256" key="3">
    <source>
        <dbReference type="ARBA" id="ARBA00023125"/>
    </source>
</evidence>
<evidence type="ECO:0000256" key="1">
    <source>
        <dbReference type="ARBA" id="ARBA00009437"/>
    </source>
</evidence>
<dbReference type="PANTHER" id="PTHR30537">
    <property type="entry name" value="HTH-TYPE TRANSCRIPTIONAL REGULATOR"/>
    <property type="match status" value="1"/>
</dbReference>
<dbReference type="RefSeq" id="WP_024006298.1">
    <property type="nucleotide sequence ID" value="NZ_KI650981.1"/>
</dbReference>
<dbReference type="OrthoDB" id="9026421at2"/>
<dbReference type="EMBL" id="AYXT01000011">
    <property type="protein sequence ID" value="ETF01445.1"/>
    <property type="molecule type" value="Genomic_DNA"/>
</dbReference>
<dbReference type="Gene3D" id="3.40.190.290">
    <property type="match status" value="1"/>
</dbReference>
<dbReference type="InterPro" id="IPR036388">
    <property type="entry name" value="WH-like_DNA-bd_sf"/>
</dbReference>
<dbReference type="AlphaFoldDB" id="V8QQ48"/>
<dbReference type="PROSITE" id="PS50931">
    <property type="entry name" value="HTH_LYSR"/>
    <property type="match status" value="1"/>
</dbReference>
<evidence type="ECO:0000256" key="4">
    <source>
        <dbReference type="ARBA" id="ARBA00023163"/>
    </source>
</evidence>
<name>V8QQ48_9BURK</name>
<gene>
    <name evidence="6" type="ORF">W822_16785</name>
</gene>
<accession>V8QQ48</accession>
<reference evidence="6 7" key="1">
    <citation type="journal article" date="2014" name="Genome Announc.">
        <title>Draft Genome Sequence of Advenella kashmirensis Strain W13003, a Polycyclic Aromatic Hydrocarbon-Degrading Bacterium.</title>
        <authorList>
            <person name="Wang X."/>
            <person name="Jin D."/>
            <person name="Zhou L."/>
            <person name="Wu L."/>
            <person name="An W."/>
            <person name="Zhao L."/>
        </authorList>
    </citation>
    <scope>NUCLEOTIDE SEQUENCE [LARGE SCALE GENOMIC DNA]</scope>
    <source>
        <strain evidence="6 7">W13003</strain>
    </source>
</reference>
<dbReference type="Gene3D" id="1.10.10.10">
    <property type="entry name" value="Winged helix-like DNA-binding domain superfamily/Winged helix DNA-binding domain"/>
    <property type="match status" value="1"/>
</dbReference>
<dbReference type="HOGENOM" id="CLU_039613_16_2_4"/>
<dbReference type="FunFam" id="1.10.10.10:FF:000001">
    <property type="entry name" value="LysR family transcriptional regulator"/>
    <property type="match status" value="1"/>
</dbReference>
<dbReference type="eggNOG" id="COG0583">
    <property type="taxonomic scope" value="Bacteria"/>
</dbReference>
<dbReference type="Pfam" id="PF03466">
    <property type="entry name" value="LysR_substrate"/>
    <property type="match status" value="1"/>
</dbReference>
<organism evidence="6 7">
    <name type="scientific">Advenella kashmirensis W13003</name>
    <dbReference type="NCBI Taxonomy" id="1424334"/>
    <lineage>
        <taxon>Bacteria</taxon>
        <taxon>Pseudomonadati</taxon>
        <taxon>Pseudomonadota</taxon>
        <taxon>Betaproteobacteria</taxon>
        <taxon>Burkholderiales</taxon>
        <taxon>Alcaligenaceae</taxon>
    </lineage>
</organism>
<dbReference type="SUPFAM" id="SSF53850">
    <property type="entry name" value="Periplasmic binding protein-like II"/>
    <property type="match status" value="1"/>
</dbReference>
<dbReference type="InterPro" id="IPR005119">
    <property type="entry name" value="LysR_subst-bd"/>
</dbReference>
<keyword evidence="7" id="KW-1185">Reference proteome</keyword>
<dbReference type="PATRIC" id="fig|1424334.3.peg.3374"/>
<keyword evidence="4" id="KW-0804">Transcription</keyword>
<sequence length="293" mass="32662">MDTLLSIRVFCEVVRAGSFVAAARSLGLSSPMASKHVMHLEQRLGARLLHRTSRKLSLTEAGQQYYDKCIYALDMLDQAEATVGDGADEPKGVLRVTAPVWFASDRIANMLMAYQNLYPGVVPDLYLTNSKVELAETGMDLAIRVTHEPEPQLIVRKIGTVRLVLVSSPAYVRRMGLPQTVDDLDRFGAITPNYRDRNDYVLHGPQGEVKFLPHSLMKLSDTTLSHKLVCAGLGLAMLPEWLVEEDLVQGRLVRLLPDYESPPLDIYASYISRQYQTGKVRSFIDFFSAAMAS</sequence>
<comment type="caution">
    <text evidence="6">The sequence shown here is derived from an EMBL/GenBank/DDBJ whole genome shotgun (WGS) entry which is preliminary data.</text>
</comment>
<dbReference type="CDD" id="cd08422">
    <property type="entry name" value="PBP2_CrgA_like"/>
    <property type="match status" value="1"/>
</dbReference>
<proteinExistence type="inferred from homology"/>
<dbReference type="InterPro" id="IPR036390">
    <property type="entry name" value="WH_DNA-bd_sf"/>
</dbReference>
<dbReference type="InterPro" id="IPR000847">
    <property type="entry name" value="LysR_HTH_N"/>
</dbReference>
<keyword evidence="3" id="KW-0238">DNA-binding</keyword>
<dbReference type="GO" id="GO:0006351">
    <property type="term" value="P:DNA-templated transcription"/>
    <property type="evidence" value="ECO:0007669"/>
    <property type="project" value="TreeGrafter"/>
</dbReference>
<dbReference type="Pfam" id="PF00126">
    <property type="entry name" value="HTH_1"/>
    <property type="match status" value="1"/>
</dbReference>
<dbReference type="GO" id="GO:0003700">
    <property type="term" value="F:DNA-binding transcription factor activity"/>
    <property type="evidence" value="ECO:0007669"/>
    <property type="project" value="InterPro"/>
</dbReference>
<dbReference type="STRING" id="1424334.W822_16785"/>
<dbReference type="PANTHER" id="PTHR30537:SF35">
    <property type="entry name" value="TRANSCRIPTIONAL REGULATORY PROTEIN"/>
    <property type="match status" value="1"/>
</dbReference>
<feature type="domain" description="HTH lysR-type" evidence="5">
    <location>
        <begin position="1"/>
        <end position="59"/>
    </location>
</feature>
<dbReference type="GO" id="GO:0043565">
    <property type="term" value="F:sequence-specific DNA binding"/>
    <property type="evidence" value="ECO:0007669"/>
    <property type="project" value="TreeGrafter"/>
</dbReference>
<keyword evidence="2" id="KW-0805">Transcription regulation</keyword>
<dbReference type="Proteomes" id="UP000018733">
    <property type="component" value="Unassembled WGS sequence"/>
</dbReference>
<dbReference type="InterPro" id="IPR058163">
    <property type="entry name" value="LysR-type_TF_proteobact-type"/>
</dbReference>